<feature type="region of interest" description="Disordered" evidence="1">
    <location>
        <begin position="23"/>
        <end position="172"/>
    </location>
</feature>
<protein>
    <submittedName>
        <fullName evidence="2">Uncharacterized protein</fullName>
    </submittedName>
</protein>
<evidence type="ECO:0000313" key="2">
    <source>
        <dbReference type="EMBL" id="KAF2416026.1"/>
    </source>
</evidence>
<evidence type="ECO:0000256" key="1">
    <source>
        <dbReference type="SAM" id="MobiDB-lite"/>
    </source>
</evidence>
<feature type="compositionally biased region" description="Basic residues" evidence="1">
    <location>
        <begin position="241"/>
        <end position="250"/>
    </location>
</feature>
<evidence type="ECO:0000313" key="3">
    <source>
        <dbReference type="Proteomes" id="UP000800235"/>
    </source>
</evidence>
<comment type="caution">
    <text evidence="2">The sequence shown here is derived from an EMBL/GenBank/DDBJ whole genome shotgun (WGS) entry which is preliminary data.</text>
</comment>
<proteinExistence type="predicted"/>
<feature type="compositionally biased region" description="Polar residues" evidence="1">
    <location>
        <begin position="278"/>
        <end position="297"/>
    </location>
</feature>
<gene>
    <name evidence="2" type="ORF">EJ08DRAFT_666775</name>
</gene>
<feature type="compositionally biased region" description="Basic and acidic residues" evidence="1">
    <location>
        <begin position="400"/>
        <end position="414"/>
    </location>
</feature>
<feature type="region of interest" description="Disordered" evidence="1">
    <location>
        <begin position="220"/>
        <end position="311"/>
    </location>
</feature>
<dbReference type="AlphaFoldDB" id="A0A9P4NDY8"/>
<feature type="compositionally biased region" description="Basic and acidic residues" evidence="1">
    <location>
        <begin position="477"/>
        <end position="486"/>
    </location>
</feature>
<dbReference type="Proteomes" id="UP000800235">
    <property type="component" value="Unassembled WGS sequence"/>
</dbReference>
<keyword evidence="3" id="KW-1185">Reference proteome</keyword>
<accession>A0A9P4NDY8</accession>
<dbReference type="EMBL" id="MU007172">
    <property type="protein sequence ID" value="KAF2416026.1"/>
    <property type="molecule type" value="Genomic_DNA"/>
</dbReference>
<sequence length="665" mass="75995">MEPKRYFCLSALFRIGLSNIGIGSSVERSLGGSGDDPIDYSQERTPVSTDSKDSPTPKPTSTPDFISSHPLQGFSHTPVLRQERRTLQSRPIPSSPEPERGRKRRRDQLHGIPSQQDYIESVNRQRIIGRRIGEISPPGKETEFSTSGPKKSSTPSIPHNRVSDQDLEYPRLPTDPVSPDFICHRTWPFGFSKSNIRPDRGLPGENNRCVRLYLDEFTDDATPGLQTPYSRPKGKLPLNRVKSRKIKTRFRSPERRSSGSESSDDAPSPKQKHFLPRTGSNSLKMIPPQDTSLSRFATTAGPANTGKVPTTERPFSAYHAVAQHRAQEKALPTPEPTLRPSIGPEFISPVYPQLPTTPSPKSTRQSPTPRPSEISGGSGVVSDSLHRILLRVEDRIIRNANRHHEQNESRHTTTHDLMAQNDQTAVDRYRRIRREFDDDERENERRHGEIRNRFDQNDGRGMEITQHLQENRTTNNGRDRELRDSLTDNQAENGRHHDELINELNTTRDEVLRHHNDLTNQLVGNLAEHGRRHVQTIQHVNRQHTELLDQINQNQTTHTTNYNDTIQHINRRHTELSDQIDQNHTEHARHYDQTMQHIDRWHTATSNKTTLNQAADENRHTVTREHFDRHLTEQLSCLTTQIQQELGVVATQTVTPNRQDLDTAV</sequence>
<reference evidence="2" key="1">
    <citation type="journal article" date="2020" name="Stud. Mycol.">
        <title>101 Dothideomycetes genomes: a test case for predicting lifestyles and emergence of pathogens.</title>
        <authorList>
            <person name="Haridas S."/>
            <person name="Albert R."/>
            <person name="Binder M."/>
            <person name="Bloem J."/>
            <person name="Labutti K."/>
            <person name="Salamov A."/>
            <person name="Andreopoulos B."/>
            <person name="Baker S."/>
            <person name="Barry K."/>
            <person name="Bills G."/>
            <person name="Bluhm B."/>
            <person name="Cannon C."/>
            <person name="Castanera R."/>
            <person name="Culley D."/>
            <person name="Daum C."/>
            <person name="Ezra D."/>
            <person name="Gonzalez J."/>
            <person name="Henrissat B."/>
            <person name="Kuo A."/>
            <person name="Liang C."/>
            <person name="Lipzen A."/>
            <person name="Lutzoni F."/>
            <person name="Magnuson J."/>
            <person name="Mondo S."/>
            <person name="Nolan M."/>
            <person name="Ohm R."/>
            <person name="Pangilinan J."/>
            <person name="Park H.-J."/>
            <person name="Ramirez L."/>
            <person name="Alfaro M."/>
            <person name="Sun H."/>
            <person name="Tritt A."/>
            <person name="Yoshinaga Y."/>
            <person name="Zwiers L.-H."/>
            <person name="Turgeon B."/>
            <person name="Goodwin S."/>
            <person name="Spatafora J."/>
            <person name="Crous P."/>
            <person name="Grigoriev I."/>
        </authorList>
    </citation>
    <scope>NUCLEOTIDE SEQUENCE</scope>
    <source>
        <strain evidence="2">CBS 130266</strain>
    </source>
</reference>
<feature type="compositionally biased region" description="Polar residues" evidence="1">
    <location>
        <begin position="354"/>
        <end position="367"/>
    </location>
</feature>
<feature type="compositionally biased region" description="Polar residues" evidence="1">
    <location>
        <begin position="466"/>
        <end position="476"/>
    </location>
</feature>
<organism evidence="2 3">
    <name type="scientific">Tothia fuscella</name>
    <dbReference type="NCBI Taxonomy" id="1048955"/>
    <lineage>
        <taxon>Eukaryota</taxon>
        <taxon>Fungi</taxon>
        <taxon>Dikarya</taxon>
        <taxon>Ascomycota</taxon>
        <taxon>Pezizomycotina</taxon>
        <taxon>Dothideomycetes</taxon>
        <taxon>Pleosporomycetidae</taxon>
        <taxon>Venturiales</taxon>
        <taxon>Cylindrosympodiaceae</taxon>
        <taxon>Tothia</taxon>
    </lineage>
</organism>
<feature type="region of interest" description="Disordered" evidence="1">
    <location>
        <begin position="438"/>
        <end position="497"/>
    </location>
</feature>
<feature type="compositionally biased region" description="Low complexity" evidence="1">
    <location>
        <begin position="145"/>
        <end position="156"/>
    </location>
</feature>
<feature type="compositionally biased region" description="Basic and acidic residues" evidence="1">
    <location>
        <begin position="442"/>
        <end position="461"/>
    </location>
</feature>
<feature type="region of interest" description="Disordered" evidence="1">
    <location>
        <begin position="324"/>
        <end position="380"/>
    </location>
</feature>
<feature type="region of interest" description="Disordered" evidence="1">
    <location>
        <begin position="400"/>
        <end position="423"/>
    </location>
</feature>
<name>A0A9P4NDY8_9PEZI</name>
<feature type="compositionally biased region" description="Low complexity" evidence="1">
    <location>
        <begin position="259"/>
        <end position="269"/>
    </location>
</feature>